<evidence type="ECO:0000256" key="2">
    <source>
        <dbReference type="SAM" id="MobiDB-lite"/>
    </source>
</evidence>
<dbReference type="InterPro" id="IPR000467">
    <property type="entry name" value="G_patch_dom"/>
</dbReference>
<dbReference type="OrthoDB" id="10019757at2759"/>
<gene>
    <name evidence="4" type="primary">gpatch4_1</name>
    <name evidence="4" type="ORF">Bhyg_05750</name>
</gene>
<dbReference type="AlphaFoldDB" id="A0A9Q0N0P4"/>
<comment type="caution">
    <text evidence="4">The sequence shown here is derived from an EMBL/GenBank/DDBJ whole genome shotgun (WGS) entry which is preliminary data.</text>
</comment>
<evidence type="ECO:0000256" key="1">
    <source>
        <dbReference type="ARBA" id="ARBA00040365"/>
    </source>
</evidence>
<accession>A0A9Q0N0P4</accession>
<proteinExistence type="predicted"/>
<dbReference type="PROSITE" id="PS50174">
    <property type="entry name" value="G_PATCH"/>
    <property type="match status" value="1"/>
</dbReference>
<dbReference type="Proteomes" id="UP001151699">
    <property type="component" value="Chromosome B"/>
</dbReference>
<name>A0A9Q0N0P4_9DIPT</name>
<feature type="compositionally biased region" description="Basic residues" evidence="2">
    <location>
        <begin position="291"/>
        <end position="301"/>
    </location>
</feature>
<dbReference type="EMBL" id="WJQU01000002">
    <property type="protein sequence ID" value="KAJ6640817.1"/>
    <property type="molecule type" value="Genomic_DNA"/>
</dbReference>
<reference evidence="4" key="1">
    <citation type="submission" date="2022-07" db="EMBL/GenBank/DDBJ databases">
        <authorList>
            <person name="Trinca V."/>
            <person name="Uliana J.V.C."/>
            <person name="Torres T.T."/>
            <person name="Ward R.J."/>
            <person name="Monesi N."/>
        </authorList>
    </citation>
    <scope>NUCLEOTIDE SEQUENCE</scope>
    <source>
        <strain evidence="4">HSMRA1968</strain>
        <tissue evidence="4">Whole embryos</tissue>
    </source>
</reference>
<dbReference type="PANTHER" id="PTHR23149:SF9">
    <property type="entry name" value="G PATCH DOMAIN-CONTAINING PROTEIN 4"/>
    <property type="match status" value="1"/>
</dbReference>
<evidence type="ECO:0000313" key="4">
    <source>
        <dbReference type="EMBL" id="KAJ6640817.1"/>
    </source>
</evidence>
<protein>
    <recommendedName>
        <fullName evidence="1">G patch domain-containing protein 4</fullName>
    </recommendedName>
</protein>
<dbReference type="InterPro" id="IPR050656">
    <property type="entry name" value="PINX1"/>
</dbReference>
<feature type="region of interest" description="Disordered" evidence="2">
    <location>
        <begin position="195"/>
        <end position="219"/>
    </location>
</feature>
<keyword evidence="5" id="KW-1185">Reference proteome</keyword>
<dbReference type="Pfam" id="PF01585">
    <property type="entry name" value="G-patch"/>
    <property type="match status" value="1"/>
</dbReference>
<feature type="domain" description="G-patch" evidence="3">
    <location>
        <begin position="1"/>
        <end position="46"/>
    </location>
</feature>
<organism evidence="4 5">
    <name type="scientific">Pseudolycoriella hygida</name>
    <dbReference type="NCBI Taxonomy" id="35572"/>
    <lineage>
        <taxon>Eukaryota</taxon>
        <taxon>Metazoa</taxon>
        <taxon>Ecdysozoa</taxon>
        <taxon>Arthropoda</taxon>
        <taxon>Hexapoda</taxon>
        <taxon>Insecta</taxon>
        <taxon>Pterygota</taxon>
        <taxon>Neoptera</taxon>
        <taxon>Endopterygota</taxon>
        <taxon>Diptera</taxon>
        <taxon>Nematocera</taxon>
        <taxon>Sciaroidea</taxon>
        <taxon>Sciaridae</taxon>
        <taxon>Pseudolycoriella</taxon>
    </lineage>
</organism>
<dbReference type="GO" id="GO:0005730">
    <property type="term" value="C:nucleolus"/>
    <property type="evidence" value="ECO:0007669"/>
    <property type="project" value="TreeGrafter"/>
</dbReference>
<dbReference type="PANTHER" id="PTHR23149">
    <property type="entry name" value="G PATCH DOMAIN CONTAINING PROTEIN"/>
    <property type="match status" value="1"/>
</dbReference>
<dbReference type="GO" id="GO:0003676">
    <property type="term" value="F:nucleic acid binding"/>
    <property type="evidence" value="ECO:0007669"/>
    <property type="project" value="InterPro"/>
</dbReference>
<evidence type="ECO:0000259" key="3">
    <source>
        <dbReference type="PROSITE" id="PS50174"/>
    </source>
</evidence>
<feature type="region of interest" description="Disordered" evidence="2">
    <location>
        <begin position="280"/>
        <end position="332"/>
    </location>
</feature>
<sequence length="423" mass="47443">MDFAKSILEKYGWNEGEGIGKNSDGIVKPIKASLKFNTAGLGHNRADEFNNHWWEKAFNDAASNINVNDSTDKISVSLKSGESIEYSASGYSAKQFSKQKAEGKSYDGNFKKSKKVLHGLNASDSDSSDDACKMKASSPAIFTNVLSDKELVAACGGRTAHKGARHGLTLMGKLSRIQAQDEQLLAQMQKIESNTNTDESWTTVKKRKKRKNKDPSIDVDMPVEVKPTEINTSATSDAAASSCIDHGVKHLSKKSRKKQRARVEKLADILSKSTLDDNAIGQQVQMDNDKSRKKKKKAKKMKTADKETLEQGMEQNEVVHETRKRKKTSRKEQMREAIQIAAQRNGENEKDSGLDDNKFKKKRKLRKLDTEVDFSSGGEAIKRVRKCEAVEDSPQKPITPQQVLKEHRRLTKITNRMERIWPF</sequence>
<dbReference type="SMART" id="SM00443">
    <property type="entry name" value="G_patch"/>
    <property type="match status" value="1"/>
</dbReference>
<evidence type="ECO:0000313" key="5">
    <source>
        <dbReference type="Proteomes" id="UP001151699"/>
    </source>
</evidence>